<dbReference type="Pfam" id="PF00078">
    <property type="entry name" value="RVT_1"/>
    <property type="match status" value="1"/>
</dbReference>
<dbReference type="CDD" id="cd01647">
    <property type="entry name" value="RT_LTR"/>
    <property type="match status" value="1"/>
</dbReference>
<feature type="region of interest" description="Disordered" evidence="2">
    <location>
        <begin position="1"/>
        <end position="21"/>
    </location>
</feature>
<proteinExistence type="predicted"/>
<dbReference type="Pfam" id="PF03732">
    <property type="entry name" value="Retrotrans_gag"/>
    <property type="match status" value="1"/>
</dbReference>
<dbReference type="Proteomes" id="UP000325315">
    <property type="component" value="Unassembled WGS sequence"/>
</dbReference>
<dbReference type="InterPro" id="IPR000477">
    <property type="entry name" value="RT_dom"/>
</dbReference>
<dbReference type="EMBL" id="SMMG02000003">
    <property type="protein sequence ID" value="KAA3480814.1"/>
    <property type="molecule type" value="Genomic_DNA"/>
</dbReference>
<sequence>MDLDRDVADDVESSAPAPAQAPQAVEFQRLNKPPVDKIRKYGVKSSELPLMMILRKLNFGLKTLFGQRFLDQKHNEFLELKQGHITVTEYGREIVLLTKYAREYVSTEEIMCKRFVDGLNKDIKILVKILELKEFIVLVDRACKAVELSKEKRKVDSEARELRKRSMSKPYQSSSKKSRGLYTEPNASIGYSNRDHGKQYSSPKTQATSLSSVGSVRNYRPECQQCGRRHPSECRMNNRACFKSARGRPLRNAGNASGNRSTTKDSTVRSEARALARAYVICAREDASAPDFITGTLSLYDTNVIALIDPGLIHSYVCENLVSMNCRQKAIELKCQKNEIIRIESDELSELPVVISSMSTRKCVRKCCKAYLAYVLDKKVSESKIQSVRVVCEYPNVFPEEIPGLPPIREVEFAIELVPRTSPISIALYRMAPTELKELKPQLKDLTDRVERGNNVFKDDLRFGYYQLRVKDSDVPKITFRTRYKHYEFLVMPFGLTNALVVFMDLMNWIFRLYLDRLVVVFIDNILIYSRDESEHAEHLRIVVQTFKDKQLYAKFSKCEFWLREVGFLGHIVSAEGIQVDPSKFSAVVDWKPPRNVSEVRSFLGLTGYYRRFVKGFSMIATLMTRLLWKEVKFEWSEKCQQSFDELKTLLTEALVLVQPKLGKEFMIYSDASLNGLGCVLMQEGKFIAYASRQLKSHEKNYPMHDLELAAIIFAFKWLELLKDYELVIDYHLAKANIVTDALSRKSLFALRAMNIRLTSSDDCSILAELKAKPIFLQQICEAQNMLMNCNPKECNLSEKKIHGIDLIRETEEKVKEFAIKILRFGHKGKLSPRFIGSYEIIERIGPVAYWLALPLKLEQIHNAFHLSMLRRYRSDPSHVIYPAEIEIQPDMASNEGPIRILAREVRQLRNKSIALVKYFGNVTGLKKLRGNPGKL</sequence>
<protein>
    <submittedName>
        <fullName evidence="7">DNA/RNA polymerases superfamily protein</fullName>
    </submittedName>
</protein>
<dbReference type="InterPro" id="IPR041577">
    <property type="entry name" value="RT_RNaseH_2"/>
</dbReference>
<feature type="region of interest" description="Disordered" evidence="2">
    <location>
        <begin position="154"/>
        <end position="213"/>
    </location>
</feature>
<feature type="domain" description="Reverse transcriptase" evidence="3">
    <location>
        <begin position="388"/>
        <end position="572"/>
    </location>
</feature>
<dbReference type="PANTHER" id="PTHR37984">
    <property type="entry name" value="PROTEIN CBG26694"/>
    <property type="match status" value="1"/>
</dbReference>
<dbReference type="PANTHER" id="PTHR37984:SF5">
    <property type="entry name" value="PROTEIN NYNRIN-LIKE"/>
    <property type="match status" value="1"/>
</dbReference>
<evidence type="ECO:0000256" key="1">
    <source>
        <dbReference type="ARBA" id="ARBA00023268"/>
    </source>
</evidence>
<feature type="domain" description="Reverse transcriptase/retrotransposon-derived protein RNase H-like" evidence="5">
    <location>
        <begin position="636"/>
        <end position="719"/>
    </location>
</feature>
<dbReference type="InterPro" id="IPR056924">
    <property type="entry name" value="SH3_Tf2-1"/>
</dbReference>
<dbReference type="Gene3D" id="3.30.70.270">
    <property type="match status" value="2"/>
</dbReference>
<evidence type="ECO:0000256" key="2">
    <source>
        <dbReference type="SAM" id="MobiDB-lite"/>
    </source>
</evidence>
<keyword evidence="1" id="KW-0511">Multifunctional enzyme</keyword>
<dbReference type="InterPro" id="IPR043128">
    <property type="entry name" value="Rev_trsase/Diguanyl_cyclase"/>
</dbReference>
<evidence type="ECO:0000259" key="4">
    <source>
        <dbReference type="Pfam" id="PF03732"/>
    </source>
</evidence>
<dbReference type="InterPro" id="IPR050951">
    <property type="entry name" value="Retrovirus_Pol_polyprotein"/>
</dbReference>
<dbReference type="Pfam" id="PF17919">
    <property type="entry name" value="RT_RNaseH_2"/>
    <property type="match status" value="1"/>
</dbReference>
<evidence type="ECO:0000313" key="8">
    <source>
        <dbReference type="Proteomes" id="UP000325315"/>
    </source>
</evidence>
<comment type="caution">
    <text evidence="7">The sequence shown here is derived from an EMBL/GenBank/DDBJ whole genome shotgun (WGS) entry which is preliminary data.</text>
</comment>
<organism evidence="7 8">
    <name type="scientific">Gossypium australe</name>
    <dbReference type="NCBI Taxonomy" id="47621"/>
    <lineage>
        <taxon>Eukaryota</taxon>
        <taxon>Viridiplantae</taxon>
        <taxon>Streptophyta</taxon>
        <taxon>Embryophyta</taxon>
        <taxon>Tracheophyta</taxon>
        <taxon>Spermatophyta</taxon>
        <taxon>Magnoliopsida</taxon>
        <taxon>eudicotyledons</taxon>
        <taxon>Gunneridae</taxon>
        <taxon>Pentapetalae</taxon>
        <taxon>rosids</taxon>
        <taxon>malvids</taxon>
        <taxon>Malvales</taxon>
        <taxon>Malvaceae</taxon>
        <taxon>Malvoideae</taxon>
        <taxon>Gossypium</taxon>
    </lineage>
</organism>
<name>A0A5B6WHN4_9ROSI</name>
<evidence type="ECO:0000313" key="7">
    <source>
        <dbReference type="EMBL" id="KAA3480814.1"/>
    </source>
</evidence>
<dbReference type="Gene3D" id="3.10.10.10">
    <property type="entry name" value="HIV Type 1 Reverse Transcriptase, subunit A, domain 1"/>
    <property type="match status" value="1"/>
</dbReference>
<dbReference type="SUPFAM" id="SSF56672">
    <property type="entry name" value="DNA/RNA polymerases"/>
    <property type="match status" value="1"/>
</dbReference>
<accession>A0A5B6WHN4</accession>
<dbReference type="InterPro" id="IPR043502">
    <property type="entry name" value="DNA/RNA_pol_sf"/>
</dbReference>
<reference evidence="8" key="1">
    <citation type="journal article" date="2019" name="Plant Biotechnol. J.">
        <title>Genome sequencing of the Australian wild diploid species Gossypium australe highlights disease resistance and delayed gland morphogenesis.</title>
        <authorList>
            <person name="Cai Y."/>
            <person name="Cai X."/>
            <person name="Wang Q."/>
            <person name="Wang P."/>
            <person name="Zhang Y."/>
            <person name="Cai C."/>
            <person name="Xu Y."/>
            <person name="Wang K."/>
            <person name="Zhou Z."/>
            <person name="Wang C."/>
            <person name="Geng S."/>
            <person name="Li B."/>
            <person name="Dong Q."/>
            <person name="Hou Y."/>
            <person name="Wang H."/>
            <person name="Ai P."/>
            <person name="Liu Z."/>
            <person name="Yi F."/>
            <person name="Sun M."/>
            <person name="An G."/>
            <person name="Cheng J."/>
            <person name="Zhang Y."/>
            <person name="Shi Q."/>
            <person name="Xie Y."/>
            <person name="Shi X."/>
            <person name="Chang Y."/>
            <person name="Huang F."/>
            <person name="Chen Y."/>
            <person name="Hong S."/>
            <person name="Mi L."/>
            <person name="Sun Q."/>
            <person name="Zhang L."/>
            <person name="Zhou B."/>
            <person name="Peng R."/>
            <person name="Zhang X."/>
            <person name="Liu F."/>
        </authorList>
    </citation>
    <scope>NUCLEOTIDE SEQUENCE [LARGE SCALE GENOMIC DNA]</scope>
    <source>
        <strain evidence="8">cv. PA1801</strain>
    </source>
</reference>
<evidence type="ECO:0000259" key="3">
    <source>
        <dbReference type="Pfam" id="PF00078"/>
    </source>
</evidence>
<feature type="compositionally biased region" description="Polar residues" evidence="2">
    <location>
        <begin position="199"/>
        <end position="213"/>
    </location>
</feature>
<evidence type="ECO:0000259" key="5">
    <source>
        <dbReference type="Pfam" id="PF17919"/>
    </source>
</evidence>
<feature type="domain" description="Tf2-1-like SH3-like" evidence="6">
    <location>
        <begin position="822"/>
        <end position="874"/>
    </location>
</feature>
<gene>
    <name evidence="7" type="ORF">EPI10_021226</name>
</gene>
<keyword evidence="8" id="KW-1185">Reference proteome</keyword>
<dbReference type="Pfam" id="PF24626">
    <property type="entry name" value="SH3_Tf2-1"/>
    <property type="match status" value="1"/>
</dbReference>
<dbReference type="InterPro" id="IPR005162">
    <property type="entry name" value="Retrotrans_gag_dom"/>
</dbReference>
<feature type="domain" description="Retrotransposon gag" evidence="4">
    <location>
        <begin position="62"/>
        <end position="120"/>
    </location>
</feature>
<evidence type="ECO:0000259" key="6">
    <source>
        <dbReference type="Pfam" id="PF24626"/>
    </source>
</evidence>
<dbReference type="FunFam" id="3.30.70.270:FF:000020">
    <property type="entry name" value="Transposon Tf2-6 polyprotein-like Protein"/>
    <property type="match status" value="1"/>
</dbReference>
<dbReference type="AlphaFoldDB" id="A0A5B6WHN4"/>
<dbReference type="GO" id="GO:0003824">
    <property type="term" value="F:catalytic activity"/>
    <property type="evidence" value="ECO:0007669"/>
    <property type="project" value="UniProtKB-KW"/>
</dbReference>
<feature type="region of interest" description="Disordered" evidence="2">
    <location>
        <begin position="249"/>
        <end position="268"/>
    </location>
</feature>